<dbReference type="InterPro" id="IPR029024">
    <property type="entry name" value="TerB-like"/>
</dbReference>
<dbReference type="STRING" id="999627.SAMN05216236_10773"/>
<dbReference type="AlphaFoldDB" id="A0A1I7AND3"/>
<sequence>MRPFCHFGPSYFWYFKKGTNMSLMGTLAKMAIGYAAARGVDSLARGRGVAGLSGGAKLSPGEAQAEQAPGMANVQEMISQVTGEAGMGGFQDMIQQMTGGAGGLSNMPDMIKKMAEQSGFDLSAILGGGASSSAGKGGLLSGVPSGGGGLAGILAGLGGAAALGGKGAGAMMDQFKAAEAAPQAEEAAGLMLRAMIQAAKSDGEIDSAEQDKIMETVGEDANAEDIAFVRAQLAAPVDVKALAADTPEALKAQVYSMSLMSIRLDTQGEAHYLDRLARELGLNQQVVNALHLQMGVQPLYG</sequence>
<evidence type="ECO:0000313" key="2">
    <source>
        <dbReference type="Proteomes" id="UP000182466"/>
    </source>
</evidence>
<accession>A0A1I7AND3</accession>
<protein>
    <submittedName>
        <fullName evidence="1">Uncharacterized membrane protein YebE, DUF533 family</fullName>
    </submittedName>
</protein>
<gene>
    <name evidence="1" type="ORF">SAMN05216236_10773</name>
</gene>
<proteinExistence type="predicted"/>
<name>A0A1I7AND3_9RHOB</name>
<dbReference type="EMBL" id="FPAW01000007">
    <property type="protein sequence ID" value="SFT76333.1"/>
    <property type="molecule type" value="Genomic_DNA"/>
</dbReference>
<dbReference type="InterPro" id="IPR007486">
    <property type="entry name" value="YebE"/>
</dbReference>
<evidence type="ECO:0000313" key="1">
    <source>
        <dbReference type="EMBL" id="SFT76333.1"/>
    </source>
</evidence>
<reference evidence="1 2" key="1">
    <citation type="submission" date="2016-10" db="EMBL/GenBank/DDBJ databases">
        <authorList>
            <person name="de Groot N.N."/>
        </authorList>
    </citation>
    <scope>NUCLEOTIDE SEQUENCE [LARGE SCALE GENOMIC DNA]</scope>
    <source>
        <strain evidence="1 2">CGMCC 1.10959</strain>
    </source>
</reference>
<dbReference type="Pfam" id="PF04391">
    <property type="entry name" value="DUF533"/>
    <property type="match status" value="1"/>
</dbReference>
<keyword evidence="2" id="KW-1185">Reference proteome</keyword>
<organism evidence="1 2">
    <name type="scientific">Sedimentitalea nanhaiensis</name>
    <dbReference type="NCBI Taxonomy" id="999627"/>
    <lineage>
        <taxon>Bacteria</taxon>
        <taxon>Pseudomonadati</taxon>
        <taxon>Pseudomonadota</taxon>
        <taxon>Alphaproteobacteria</taxon>
        <taxon>Rhodobacterales</taxon>
        <taxon>Paracoccaceae</taxon>
        <taxon>Sedimentitalea</taxon>
    </lineage>
</organism>
<dbReference type="Proteomes" id="UP000182466">
    <property type="component" value="Unassembled WGS sequence"/>
</dbReference>
<dbReference type="SUPFAM" id="SSF158682">
    <property type="entry name" value="TerB-like"/>
    <property type="match status" value="1"/>
</dbReference>
<dbReference type="CDD" id="cd07178">
    <property type="entry name" value="terB_like_YebE"/>
    <property type="match status" value="1"/>
</dbReference>
<dbReference type="eggNOG" id="COG2979">
    <property type="taxonomic scope" value="Bacteria"/>
</dbReference>